<protein>
    <recommendedName>
        <fullName evidence="8">Tetratricopeptide repeat protein 1</fullName>
    </recommendedName>
</protein>
<keyword evidence="7" id="KW-1185">Reference proteome</keyword>
<dbReference type="Pfam" id="PF07719">
    <property type="entry name" value="TPR_2"/>
    <property type="match status" value="1"/>
</dbReference>
<dbReference type="SMART" id="SM00028">
    <property type="entry name" value="TPR"/>
    <property type="match status" value="3"/>
</dbReference>
<evidence type="ECO:0000256" key="4">
    <source>
        <dbReference type="SAM" id="Coils"/>
    </source>
</evidence>
<dbReference type="SUPFAM" id="SSF48452">
    <property type="entry name" value="TPR-like"/>
    <property type="match status" value="1"/>
</dbReference>
<dbReference type="InterPro" id="IPR011990">
    <property type="entry name" value="TPR-like_helical_dom_sf"/>
</dbReference>
<evidence type="ECO:0000256" key="3">
    <source>
        <dbReference type="PROSITE-ProRule" id="PRU00339"/>
    </source>
</evidence>
<sequence length="309" mass="34456">MVVVIEEEAEEQVLTFNNNINTDEKFAETSFVSTKDDSDGFETASEGGRSTAGGGDDDDDDDGKSQEQQREQTVVVSKDDSSGDSLTEDLIEKALSQANDAKVEGNELFKDGKFEDALLKYETALQIAPEIPKPEPAPLAAAEVPKQESTSQAATEKPKQDPAPQVAPEMMPVVELRSICHFNRAVCFLKLEKYDETIKECSKALELKPIYVKALVRRAEAFEKLERYDEAISDMEKILELDPSNNQARRNIMRLEPLAREKMEKMKEEMIGKLKELGNSVLGRFGMSVDNFKAVQDPNTGSYSLSFQR</sequence>
<evidence type="ECO:0000256" key="1">
    <source>
        <dbReference type="ARBA" id="ARBA00022737"/>
    </source>
</evidence>
<dbReference type="Proteomes" id="UP001443914">
    <property type="component" value="Unassembled WGS sequence"/>
</dbReference>
<dbReference type="InterPro" id="IPR052769">
    <property type="entry name" value="TPR_domain_protein"/>
</dbReference>
<dbReference type="PANTHER" id="PTHR46014:SF1">
    <property type="entry name" value="TETRATRICOPEPTIDE REPEAT PROTEIN 1"/>
    <property type="match status" value="1"/>
</dbReference>
<keyword evidence="1" id="KW-0677">Repeat</keyword>
<evidence type="ECO:0000313" key="7">
    <source>
        <dbReference type="Proteomes" id="UP001443914"/>
    </source>
</evidence>
<dbReference type="PROSITE" id="PS50005">
    <property type="entry name" value="TPR"/>
    <property type="match status" value="1"/>
</dbReference>
<feature type="region of interest" description="Disordered" evidence="5">
    <location>
        <begin position="133"/>
        <end position="166"/>
    </location>
</feature>
<keyword evidence="4" id="KW-0175">Coiled coil</keyword>
<proteinExistence type="predicted"/>
<reference evidence="6" key="1">
    <citation type="submission" date="2024-03" db="EMBL/GenBank/DDBJ databases">
        <title>WGS assembly of Saponaria officinalis var. Norfolk2.</title>
        <authorList>
            <person name="Jenkins J."/>
            <person name="Shu S."/>
            <person name="Grimwood J."/>
            <person name="Barry K."/>
            <person name="Goodstein D."/>
            <person name="Schmutz J."/>
            <person name="Leebens-Mack J."/>
            <person name="Osbourn A."/>
        </authorList>
    </citation>
    <scope>NUCLEOTIDE SEQUENCE [LARGE SCALE GENOMIC DNA]</scope>
    <source>
        <strain evidence="6">JIC</strain>
    </source>
</reference>
<dbReference type="PROSITE" id="PS50293">
    <property type="entry name" value="TPR_REGION"/>
    <property type="match status" value="1"/>
</dbReference>
<comment type="caution">
    <text evidence="6">The sequence shown here is derived from an EMBL/GenBank/DDBJ whole genome shotgun (WGS) entry which is preliminary data.</text>
</comment>
<dbReference type="PANTHER" id="PTHR46014">
    <property type="entry name" value="TETRATRICOPEPTIDE REPEAT PROTEIN 1"/>
    <property type="match status" value="1"/>
</dbReference>
<evidence type="ECO:0000256" key="5">
    <source>
        <dbReference type="SAM" id="MobiDB-lite"/>
    </source>
</evidence>
<evidence type="ECO:0000256" key="2">
    <source>
        <dbReference type="ARBA" id="ARBA00022803"/>
    </source>
</evidence>
<evidence type="ECO:0008006" key="8">
    <source>
        <dbReference type="Google" id="ProtNLM"/>
    </source>
</evidence>
<dbReference type="AlphaFoldDB" id="A0AAW1JQA9"/>
<accession>A0AAW1JQA9</accession>
<dbReference type="EMBL" id="JBDFQZ010000007">
    <property type="protein sequence ID" value="KAK9705760.1"/>
    <property type="molecule type" value="Genomic_DNA"/>
</dbReference>
<feature type="repeat" description="TPR" evidence="3">
    <location>
        <begin position="212"/>
        <end position="245"/>
    </location>
</feature>
<organism evidence="6 7">
    <name type="scientific">Saponaria officinalis</name>
    <name type="common">Common soapwort</name>
    <name type="synonym">Lychnis saponaria</name>
    <dbReference type="NCBI Taxonomy" id="3572"/>
    <lineage>
        <taxon>Eukaryota</taxon>
        <taxon>Viridiplantae</taxon>
        <taxon>Streptophyta</taxon>
        <taxon>Embryophyta</taxon>
        <taxon>Tracheophyta</taxon>
        <taxon>Spermatophyta</taxon>
        <taxon>Magnoliopsida</taxon>
        <taxon>eudicotyledons</taxon>
        <taxon>Gunneridae</taxon>
        <taxon>Pentapetalae</taxon>
        <taxon>Caryophyllales</taxon>
        <taxon>Caryophyllaceae</taxon>
        <taxon>Caryophylleae</taxon>
        <taxon>Saponaria</taxon>
    </lineage>
</organism>
<name>A0AAW1JQA9_SAPOF</name>
<feature type="coiled-coil region" evidence="4">
    <location>
        <begin position="218"/>
        <end position="280"/>
    </location>
</feature>
<dbReference type="Gene3D" id="1.25.40.10">
    <property type="entry name" value="Tetratricopeptide repeat domain"/>
    <property type="match status" value="1"/>
</dbReference>
<dbReference type="InterPro" id="IPR013105">
    <property type="entry name" value="TPR_2"/>
</dbReference>
<gene>
    <name evidence="6" type="ORF">RND81_07G079700</name>
</gene>
<dbReference type="Pfam" id="PF00515">
    <property type="entry name" value="TPR_1"/>
    <property type="match status" value="1"/>
</dbReference>
<dbReference type="InterPro" id="IPR019734">
    <property type="entry name" value="TPR_rpt"/>
</dbReference>
<evidence type="ECO:0000313" key="6">
    <source>
        <dbReference type="EMBL" id="KAK9705760.1"/>
    </source>
</evidence>
<keyword evidence="2 3" id="KW-0802">TPR repeat</keyword>
<feature type="region of interest" description="Disordered" evidence="5">
    <location>
        <begin position="30"/>
        <end position="86"/>
    </location>
</feature>